<evidence type="ECO:0000256" key="4">
    <source>
        <dbReference type="ARBA" id="ARBA00022475"/>
    </source>
</evidence>
<dbReference type="FunFam" id="1.10.3470.10:FF:000001">
    <property type="entry name" value="Vitamin B12 ABC transporter permease BtuC"/>
    <property type="match status" value="1"/>
</dbReference>
<evidence type="ECO:0000313" key="10">
    <source>
        <dbReference type="Proteomes" id="UP001141950"/>
    </source>
</evidence>
<feature type="transmembrane region" description="Helical" evidence="8">
    <location>
        <begin position="143"/>
        <end position="162"/>
    </location>
</feature>
<dbReference type="GO" id="GO:0005886">
    <property type="term" value="C:plasma membrane"/>
    <property type="evidence" value="ECO:0007669"/>
    <property type="project" value="UniProtKB-SubCell"/>
</dbReference>
<dbReference type="GO" id="GO:0033214">
    <property type="term" value="P:siderophore-iron import into cell"/>
    <property type="evidence" value="ECO:0007669"/>
    <property type="project" value="TreeGrafter"/>
</dbReference>
<dbReference type="InterPro" id="IPR037294">
    <property type="entry name" value="ABC_BtuC-like"/>
</dbReference>
<keyword evidence="5 8" id="KW-0812">Transmembrane</keyword>
<feature type="transmembrane region" description="Helical" evidence="8">
    <location>
        <begin position="21"/>
        <end position="44"/>
    </location>
</feature>
<feature type="transmembrane region" description="Helical" evidence="8">
    <location>
        <begin position="174"/>
        <end position="200"/>
    </location>
</feature>
<dbReference type="PANTHER" id="PTHR30472">
    <property type="entry name" value="FERRIC ENTEROBACTIN TRANSPORT SYSTEM PERMEASE PROTEIN"/>
    <property type="match status" value="1"/>
</dbReference>
<feature type="transmembrane region" description="Helical" evidence="8">
    <location>
        <begin position="335"/>
        <end position="352"/>
    </location>
</feature>
<sequence length="358" mass="38005">MSKHRTFRSAGRARSLLPASRAARVTVVLSVICLAAIVICTGTGSQFISPYRVLQAIFGQMPFLQHLFGEAPPMDQVVVTKLRLPRIVIAVLIGASLAVAGAILQGVIRNPLASPDVIGITEGASFGAVMFIFLFAGSVSIHWMPFFAIAGAILITALLYALAWKKGVSPLRLVLIGIGVSAAVKSVSYMLIIAGPLQLADRSLTFMAGSIYGMSWDKDVLTLLPWVLVLLPAAWVQARHVDIQALGDQLAGSVGAHVQKQRLLLIGLSVALAGAAISIGGAIAFIGLMAPHMARRLVGPSFRYVMPVSALVGAILLLTADLVARTAFLPRDVPAGVFTAAIGAPFFLYLLYRNRNRY</sequence>
<dbReference type="AlphaFoldDB" id="A0A9X2MPV8"/>
<dbReference type="PANTHER" id="PTHR30472:SF24">
    <property type="entry name" value="FERRIC ENTEROBACTIN TRANSPORT SYSTEM PERMEASE PROTEIN FEPG"/>
    <property type="match status" value="1"/>
</dbReference>
<proteinExistence type="inferred from homology"/>
<dbReference type="Gene3D" id="1.10.3470.10">
    <property type="entry name" value="ABC transporter involved in vitamin B12 uptake, BtuC"/>
    <property type="match status" value="1"/>
</dbReference>
<evidence type="ECO:0000256" key="1">
    <source>
        <dbReference type="ARBA" id="ARBA00004651"/>
    </source>
</evidence>
<reference evidence="9" key="1">
    <citation type="submission" date="2022-08" db="EMBL/GenBank/DDBJ databases">
        <title>The genomic sequence of strain Paenibacillus sp. SCIV0701.</title>
        <authorList>
            <person name="Zhao H."/>
        </authorList>
    </citation>
    <scope>NUCLEOTIDE SEQUENCE</scope>
    <source>
        <strain evidence="9">SCIV0701</strain>
    </source>
</reference>
<evidence type="ECO:0000256" key="2">
    <source>
        <dbReference type="ARBA" id="ARBA00007935"/>
    </source>
</evidence>
<dbReference type="Proteomes" id="UP001141950">
    <property type="component" value="Unassembled WGS sequence"/>
</dbReference>
<name>A0A9X2MPV8_9BACL</name>
<feature type="transmembrane region" description="Helical" evidence="8">
    <location>
        <begin position="87"/>
        <end position="108"/>
    </location>
</feature>
<dbReference type="SUPFAM" id="SSF81345">
    <property type="entry name" value="ABC transporter involved in vitamin B12 uptake, BtuC"/>
    <property type="match status" value="1"/>
</dbReference>
<keyword evidence="10" id="KW-1185">Reference proteome</keyword>
<gene>
    <name evidence="9" type="ORF">NQZ67_12350</name>
</gene>
<accession>A0A9X2MPV8</accession>
<evidence type="ECO:0000256" key="6">
    <source>
        <dbReference type="ARBA" id="ARBA00022989"/>
    </source>
</evidence>
<evidence type="ECO:0000256" key="5">
    <source>
        <dbReference type="ARBA" id="ARBA00022692"/>
    </source>
</evidence>
<comment type="caution">
    <text evidence="9">The sequence shown here is derived from an EMBL/GenBank/DDBJ whole genome shotgun (WGS) entry which is preliminary data.</text>
</comment>
<comment type="similarity">
    <text evidence="2">Belongs to the binding-protein-dependent transport system permease family. FecCD subfamily.</text>
</comment>
<evidence type="ECO:0000256" key="8">
    <source>
        <dbReference type="SAM" id="Phobius"/>
    </source>
</evidence>
<evidence type="ECO:0000256" key="7">
    <source>
        <dbReference type="ARBA" id="ARBA00023136"/>
    </source>
</evidence>
<dbReference type="CDD" id="cd06550">
    <property type="entry name" value="TM_ABC_iron-siderophores_like"/>
    <property type="match status" value="1"/>
</dbReference>
<comment type="subcellular location">
    <subcellularLocation>
        <location evidence="1">Cell membrane</location>
        <topology evidence="1">Multi-pass membrane protein</topology>
    </subcellularLocation>
</comment>
<protein>
    <submittedName>
        <fullName evidence="9">Iron ABC transporter permease</fullName>
    </submittedName>
</protein>
<feature type="transmembrane region" description="Helical" evidence="8">
    <location>
        <begin position="302"/>
        <end position="323"/>
    </location>
</feature>
<keyword evidence="6 8" id="KW-1133">Transmembrane helix</keyword>
<organism evidence="9 10">
    <name type="scientific">Paenibacillus soyae</name>
    <dbReference type="NCBI Taxonomy" id="2969249"/>
    <lineage>
        <taxon>Bacteria</taxon>
        <taxon>Bacillati</taxon>
        <taxon>Bacillota</taxon>
        <taxon>Bacilli</taxon>
        <taxon>Bacillales</taxon>
        <taxon>Paenibacillaceae</taxon>
        <taxon>Paenibacillus</taxon>
    </lineage>
</organism>
<keyword evidence="3" id="KW-0813">Transport</keyword>
<dbReference type="RefSeq" id="WP_257445838.1">
    <property type="nucleotide sequence ID" value="NZ_JANIPJ010000007.1"/>
</dbReference>
<keyword evidence="4" id="KW-1003">Cell membrane</keyword>
<dbReference type="InterPro" id="IPR000522">
    <property type="entry name" value="ABC_transptr_permease_BtuC"/>
</dbReference>
<evidence type="ECO:0000313" key="9">
    <source>
        <dbReference type="EMBL" id="MCR2804669.1"/>
    </source>
</evidence>
<dbReference type="Pfam" id="PF01032">
    <property type="entry name" value="FecCD"/>
    <property type="match status" value="1"/>
</dbReference>
<dbReference type="EMBL" id="JANIPJ010000007">
    <property type="protein sequence ID" value="MCR2804669.1"/>
    <property type="molecule type" value="Genomic_DNA"/>
</dbReference>
<evidence type="ECO:0000256" key="3">
    <source>
        <dbReference type="ARBA" id="ARBA00022448"/>
    </source>
</evidence>
<keyword evidence="7 8" id="KW-0472">Membrane</keyword>
<feature type="transmembrane region" description="Helical" evidence="8">
    <location>
        <begin position="263"/>
        <end position="290"/>
    </location>
</feature>
<dbReference type="GO" id="GO:0022857">
    <property type="term" value="F:transmembrane transporter activity"/>
    <property type="evidence" value="ECO:0007669"/>
    <property type="project" value="InterPro"/>
</dbReference>
<feature type="transmembrane region" description="Helical" evidence="8">
    <location>
        <begin position="117"/>
        <end position="137"/>
    </location>
</feature>